<comment type="caution">
    <text evidence="3">The sequence shown here is derived from an EMBL/GenBank/DDBJ whole genome shotgun (WGS) entry which is preliminary data.</text>
</comment>
<comment type="function">
    <text evidence="2">May have a role in the cell cycle.</text>
</comment>
<comment type="similarity">
    <text evidence="1 2">Belongs to the E(R) family.</text>
</comment>
<keyword evidence="4" id="KW-1185">Reference proteome</keyword>
<dbReference type="PANTHER" id="PTHR12373:SF0">
    <property type="entry name" value="ENHANCER OF RUDIMENTARY HOMOLOG"/>
    <property type="match status" value="1"/>
</dbReference>
<reference evidence="3" key="1">
    <citation type="submission" date="2020-06" db="EMBL/GenBank/DDBJ databases">
        <title>WGS assembly of Ceratodon purpureus strain R40.</title>
        <authorList>
            <person name="Carey S.B."/>
            <person name="Jenkins J."/>
            <person name="Shu S."/>
            <person name="Lovell J.T."/>
            <person name="Sreedasyam A."/>
            <person name="Maumus F."/>
            <person name="Tiley G.P."/>
            <person name="Fernandez-Pozo N."/>
            <person name="Barry K."/>
            <person name="Chen C."/>
            <person name="Wang M."/>
            <person name="Lipzen A."/>
            <person name="Daum C."/>
            <person name="Saski C.A."/>
            <person name="Payton A.C."/>
            <person name="Mcbreen J.C."/>
            <person name="Conrad R.E."/>
            <person name="Kollar L.M."/>
            <person name="Olsson S."/>
            <person name="Huttunen S."/>
            <person name="Landis J.B."/>
            <person name="Wickett N.J."/>
            <person name="Johnson M.G."/>
            <person name="Rensing S.A."/>
            <person name="Grimwood J."/>
            <person name="Schmutz J."/>
            <person name="Mcdaniel S.F."/>
        </authorList>
    </citation>
    <scope>NUCLEOTIDE SEQUENCE</scope>
    <source>
        <strain evidence="3">R40</strain>
    </source>
</reference>
<organism evidence="3 4">
    <name type="scientific">Ceratodon purpureus</name>
    <name type="common">Fire moss</name>
    <name type="synonym">Dicranum purpureum</name>
    <dbReference type="NCBI Taxonomy" id="3225"/>
    <lineage>
        <taxon>Eukaryota</taxon>
        <taxon>Viridiplantae</taxon>
        <taxon>Streptophyta</taxon>
        <taxon>Embryophyta</taxon>
        <taxon>Bryophyta</taxon>
        <taxon>Bryophytina</taxon>
        <taxon>Bryopsida</taxon>
        <taxon>Dicranidae</taxon>
        <taxon>Pseudoditrichales</taxon>
        <taxon>Ditrichaceae</taxon>
        <taxon>Ceratodon</taxon>
    </lineage>
</organism>
<dbReference type="InterPro" id="IPR000781">
    <property type="entry name" value="ERH"/>
</dbReference>
<dbReference type="PIRSF" id="PIRSF016393">
    <property type="entry name" value="Enh_rudimentary"/>
    <property type="match status" value="1"/>
</dbReference>
<name>A0A8T0GJR7_CERPU</name>
<dbReference type="OrthoDB" id="7887808at2759"/>
<proteinExistence type="inferred from homology"/>
<dbReference type="Proteomes" id="UP000822688">
    <property type="component" value="Chromosome 10"/>
</dbReference>
<dbReference type="EMBL" id="CM026431">
    <property type="protein sequence ID" value="KAG0558419.1"/>
    <property type="molecule type" value="Genomic_DNA"/>
</dbReference>
<evidence type="ECO:0000313" key="3">
    <source>
        <dbReference type="EMBL" id="KAG0558419.1"/>
    </source>
</evidence>
<dbReference type="SUPFAM" id="SSF143875">
    <property type="entry name" value="ERH-like"/>
    <property type="match status" value="1"/>
</dbReference>
<sequence>MAQRHTIILMQPTPNRATRTFMDYESVPAAMDGICGMFEKRLKEANPNLRNITYDISDLYKYIEALTDMSALVFDPSIRAYAPFDRSWIKQQAFQRLKRLAKN</sequence>
<evidence type="ECO:0000256" key="2">
    <source>
        <dbReference type="PIRNR" id="PIRNR016393"/>
    </source>
</evidence>
<evidence type="ECO:0000256" key="1">
    <source>
        <dbReference type="ARBA" id="ARBA00007491"/>
    </source>
</evidence>
<dbReference type="Gene3D" id="3.30.2260.10">
    <property type="entry name" value="Enhancer of rudimentary"/>
    <property type="match status" value="1"/>
</dbReference>
<gene>
    <name evidence="3" type="ORF">KC19_10G026600</name>
</gene>
<dbReference type="AlphaFoldDB" id="A0A8T0GJR7"/>
<accession>A0A8T0GJR7</accession>
<keyword evidence="2" id="KW-0131">Cell cycle</keyword>
<dbReference type="InterPro" id="IPR035912">
    <property type="entry name" value="EHR_sf"/>
</dbReference>
<protein>
    <recommendedName>
        <fullName evidence="2">Enhancer of rudimentary homolog</fullName>
    </recommendedName>
</protein>
<dbReference type="PANTHER" id="PTHR12373">
    <property type="entry name" value="ENHANCER OF RUDIMENTARY ERH"/>
    <property type="match status" value="1"/>
</dbReference>
<dbReference type="Pfam" id="PF01133">
    <property type="entry name" value="ER"/>
    <property type="match status" value="1"/>
</dbReference>
<evidence type="ECO:0000313" key="4">
    <source>
        <dbReference type="Proteomes" id="UP000822688"/>
    </source>
</evidence>